<proteinExistence type="predicted"/>
<keyword evidence="2" id="KW-1185">Reference proteome</keyword>
<accession>A0A512B5T5</accession>
<organism evidence="1 2">
    <name type="scientific">Adhaeribacter aerolatus</name>
    <dbReference type="NCBI Taxonomy" id="670289"/>
    <lineage>
        <taxon>Bacteria</taxon>
        <taxon>Pseudomonadati</taxon>
        <taxon>Bacteroidota</taxon>
        <taxon>Cytophagia</taxon>
        <taxon>Cytophagales</taxon>
        <taxon>Hymenobacteraceae</taxon>
        <taxon>Adhaeribacter</taxon>
    </lineage>
</organism>
<evidence type="ECO:0008006" key="3">
    <source>
        <dbReference type="Google" id="ProtNLM"/>
    </source>
</evidence>
<name>A0A512B5T5_9BACT</name>
<dbReference type="AlphaFoldDB" id="A0A512B5T5"/>
<sequence length="144" mass="17106">MTRLKLIYHSDLTTIEVNKKSRYLQTTWLQHPPSREAFQSETRLSANYILAYQADKVLFDVRKRLYLDNADQLADQNWLEQEIAPLFQDKGQLRFAYLVTPDSYQTMYANQVHGLILERSEFFKHVEVGVFLDVKEAQDWLLNY</sequence>
<gene>
    <name evidence="1" type="ORF">AAE02nite_49820</name>
</gene>
<dbReference type="OrthoDB" id="894274at2"/>
<dbReference type="EMBL" id="BJYS01000057">
    <property type="protein sequence ID" value="GEO07318.1"/>
    <property type="molecule type" value="Genomic_DNA"/>
</dbReference>
<dbReference type="Proteomes" id="UP000321532">
    <property type="component" value="Unassembled WGS sequence"/>
</dbReference>
<comment type="caution">
    <text evidence="1">The sequence shown here is derived from an EMBL/GenBank/DDBJ whole genome shotgun (WGS) entry which is preliminary data.</text>
</comment>
<evidence type="ECO:0000313" key="1">
    <source>
        <dbReference type="EMBL" id="GEO07318.1"/>
    </source>
</evidence>
<evidence type="ECO:0000313" key="2">
    <source>
        <dbReference type="Proteomes" id="UP000321532"/>
    </source>
</evidence>
<reference evidence="1 2" key="1">
    <citation type="submission" date="2019-07" db="EMBL/GenBank/DDBJ databases">
        <title>Whole genome shotgun sequence of Adhaeribacter aerolatus NBRC 106133.</title>
        <authorList>
            <person name="Hosoyama A."/>
            <person name="Uohara A."/>
            <person name="Ohji S."/>
            <person name="Ichikawa N."/>
        </authorList>
    </citation>
    <scope>NUCLEOTIDE SEQUENCE [LARGE SCALE GENOMIC DNA]</scope>
    <source>
        <strain evidence="1 2">NBRC 106133</strain>
    </source>
</reference>
<protein>
    <recommendedName>
        <fullName evidence="3">STAS/SEC14 domain-containing protein</fullName>
    </recommendedName>
</protein>
<dbReference type="RefSeq" id="WP_146905252.1">
    <property type="nucleotide sequence ID" value="NZ_BJYS01000057.1"/>
</dbReference>